<evidence type="ECO:0000313" key="3">
    <source>
        <dbReference type="Proteomes" id="UP000238479"/>
    </source>
</evidence>
<name>A0A2P6SK11_ROSCH</name>
<dbReference type="EMBL" id="PDCK01000039">
    <property type="protein sequence ID" value="PRQ58993.1"/>
    <property type="molecule type" value="Genomic_DNA"/>
</dbReference>
<dbReference type="Gramene" id="PRQ58993">
    <property type="protein sequence ID" value="PRQ58993"/>
    <property type="gene ID" value="RchiOBHm_Chr1g0365271"/>
</dbReference>
<dbReference type="AlphaFoldDB" id="A0A2P6SK11"/>
<reference evidence="2 3" key="1">
    <citation type="journal article" date="2018" name="Nat. Genet.">
        <title>The Rosa genome provides new insights in the design of modern roses.</title>
        <authorList>
            <person name="Bendahmane M."/>
        </authorList>
    </citation>
    <scope>NUCLEOTIDE SEQUENCE [LARGE SCALE GENOMIC DNA]</scope>
    <source>
        <strain evidence="3">cv. Old Blush</strain>
    </source>
</reference>
<comment type="caution">
    <text evidence="2">The sequence shown here is derived from an EMBL/GenBank/DDBJ whole genome shotgun (WGS) entry which is preliminary data.</text>
</comment>
<evidence type="ECO:0000256" key="1">
    <source>
        <dbReference type="SAM" id="MobiDB-lite"/>
    </source>
</evidence>
<gene>
    <name evidence="2" type="ORF">RchiOBHm_Chr1g0365271</name>
</gene>
<evidence type="ECO:0000313" key="2">
    <source>
        <dbReference type="EMBL" id="PRQ58993.1"/>
    </source>
</evidence>
<keyword evidence="3" id="KW-1185">Reference proteome</keyword>
<protein>
    <submittedName>
        <fullName evidence="2">Uncharacterized protein</fullName>
    </submittedName>
</protein>
<accession>A0A2P6SK11</accession>
<feature type="region of interest" description="Disordered" evidence="1">
    <location>
        <begin position="18"/>
        <end position="51"/>
    </location>
</feature>
<feature type="compositionally biased region" description="Basic residues" evidence="1">
    <location>
        <begin position="24"/>
        <end position="33"/>
    </location>
</feature>
<organism evidence="2 3">
    <name type="scientific">Rosa chinensis</name>
    <name type="common">China rose</name>
    <dbReference type="NCBI Taxonomy" id="74649"/>
    <lineage>
        <taxon>Eukaryota</taxon>
        <taxon>Viridiplantae</taxon>
        <taxon>Streptophyta</taxon>
        <taxon>Embryophyta</taxon>
        <taxon>Tracheophyta</taxon>
        <taxon>Spermatophyta</taxon>
        <taxon>Magnoliopsida</taxon>
        <taxon>eudicotyledons</taxon>
        <taxon>Gunneridae</taxon>
        <taxon>Pentapetalae</taxon>
        <taxon>rosids</taxon>
        <taxon>fabids</taxon>
        <taxon>Rosales</taxon>
        <taxon>Rosaceae</taxon>
        <taxon>Rosoideae</taxon>
        <taxon>Rosoideae incertae sedis</taxon>
        <taxon>Rosa</taxon>
    </lineage>
</organism>
<dbReference type="Proteomes" id="UP000238479">
    <property type="component" value="Chromosome 1"/>
</dbReference>
<proteinExistence type="predicted"/>
<sequence length="51" mass="6083">MGWIWVYPWVPKYSYKPHTQISKSRSHRRRSPKAHGVTPVATDSSRPRRHL</sequence>